<dbReference type="AlphaFoldDB" id="A0AA38W229"/>
<evidence type="ECO:0000313" key="3">
    <source>
        <dbReference type="Proteomes" id="UP001172457"/>
    </source>
</evidence>
<dbReference type="PANTHER" id="PTHR33116">
    <property type="entry name" value="REVERSE TRANSCRIPTASE ZINC-BINDING DOMAIN-CONTAINING PROTEIN-RELATED-RELATED"/>
    <property type="match status" value="1"/>
</dbReference>
<gene>
    <name evidence="2" type="ORF">OSB04_un001031</name>
</gene>
<dbReference type="EMBL" id="JARYMX010000117">
    <property type="protein sequence ID" value="KAJ9535820.1"/>
    <property type="molecule type" value="Genomic_DNA"/>
</dbReference>
<sequence length="279" mass="32227">MVRPNPITAINKFPNRCICIKPCASKPAISTVPYPKPLETKSPTRDRFTNGLPRYLALSSTVRDVLMELNGQWPNDWIVSNPSDIPNQLPTLDDGTDDVVAWRGVNNVLTGFSVKEVWRSIDGNHVITPWVKFVWFKHHVPKHAFCMWTACHKRLPTQDRLSLWKENPPDFLCPLCNQIPDSHDHLFFTCSFSRDGEERGGFMGYPDVWSTIMEYLQDNRGPKMLIQRLALSATVYYIWRERNCRLFRGAKQNSLHVFKMIRSSVMDTMAWRTVTSKSV</sequence>
<feature type="domain" description="Reverse transcriptase zinc-binding" evidence="1">
    <location>
        <begin position="112"/>
        <end position="194"/>
    </location>
</feature>
<protein>
    <recommendedName>
        <fullName evidence="1">Reverse transcriptase zinc-binding domain-containing protein</fullName>
    </recommendedName>
</protein>
<reference evidence="2" key="1">
    <citation type="submission" date="2023-03" db="EMBL/GenBank/DDBJ databases">
        <title>Chromosome-scale reference genome and RAD-based genetic map of yellow starthistle (Centaurea solstitialis) reveal putative structural variation and QTLs associated with invader traits.</title>
        <authorList>
            <person name="Reatini B."/>
            <person name="Cang F.A."/>
            <person name="Jiang Q."/>
            <person name="Mckibben M.T.W."/>
            <person name="Barker M.S."/>
            <person name="Rieseberg L.H."/>
            <person name="Dlugosch K.M."/>
        </authorList>
    </citation>
    <scope>NUCLEOTIDE SEQUENCE</scope>
    <source>
        <strain evidence="2">CAN-66</strain>
        <tissue evidence="2">Leaf</tissue>
    </source>
</reference>
<dbReference type="Proteomes" id="UP001172457">
    <property type="component" value="Unassembled WGS sequence"/>
</dbReference>
<keyword evidence="3" id="KW-1185">Reference proteome</keyword>
<accession>A0AA38W229</accession>
<organism evidence="2 3">
    <name type="scientific">Centaurea solstitialis</name>
    <name type="common">yellow star-thistle</name>
    <dbReference type="NCBI Taxonomy" id="347529"/>
    <lineage>
        <taxon>Eukaryota</taxon>
        <taxon>Viridiplantae</taxon>
        <taxon>Streptophyta</taxon>
        <taxon>Embryophyta</taxon>
        <taxon>Tracheophyta</taxon>
        <taxon>Spermatophyta</taxon>
        <taxon>Magnoliopsida</taxon>
        <taxon>eudicotyledons</taxon>
        <taxon>Gunneridae</taxon>
        <taxon>Pentapetalae</taxon>
        <taxon>asterids</taxon>
        <taxon>campanulids</taxon>
        <taxon>Asterales</taxon>
        <taxon>Asteraceae</taxon>
        <taxon>Carduoideae</taxon>
        <taxon>Cardueae</taxon>
        <taxon>Centaureinae</taxon>
        <taxon>Centaurea</taxon>
    </lineage>
</organism>
<dbReference type="PANTHER" id="PTHR33116:SF84">
    <property type="entry name" value="RNA-DIRECTED DNA POLYMERASE"/>
    <property type="match status" value="1"/>
</dbReference>
<dbReference type="Pfam" id="PF13966">
    <property type="entry name" value="zf-RVT"/>
    <property type="match status" value="1"/>
</dbReference>
<comment type="caution">
    <text evidence="2">The sequence shown here is derived from an EMBL/GenBank/DDBJ whole genome shotgun (WGS) entry which is preliminary data.</text>
</comment>
<evidence type="ECO:0000313" key="2">
    <source>
        <dbReference type="EMBL" id="KAJ9535820.1"/>
    </source>
</evidence>
<proteinExistence type="predicted"/>
<dbReference type="InterPro" id="IPR026960">
    <property type="entry name" value="RVT-Znf"/>
</dbReference>
<evidence type="ECO:0000259" key="1">
    <source>
        <dbReference type="Pfam" id="PF13966"/>
    </source>
</evidence>
<name>A0AA38W229_9ASTR</name>